<comment type="caution">
    <text evidence="2">The sequence shown here is derived from an EMBL/GenBank/DDBJ whole genome shotgun (WGS) entry which is preliminary data.</text>
</comment>
<dbReference type="EMBL" id="CAICTM010001076">
    <property type="protein sequence ID" value="CAB9520151.1"/>
    <property type="molecule type" value="Genomic_DNA"/>
</dbReference>
<accession>A0A9N8HNE8</accession>
<feature type="region of interest" description="Disordered" evidence="1">
    <location>
        <begin position="171"/>
        <end position="190"/>
    </location>
</feature>
<dbReference type="Proteomes" id="UP001153069">
    <property type="component" value="Unassembled WGS sequence"/>
</dbReference>
<dbReference type="AlphaFoldDB" id="A0A9N8HNE8"/>
<name>A0A9N8HNE8_9STRA</name>
<reference evidence="2" key="1">
    <citation type="submission" date="2020-06" db="EMBL/GenBank/DDBJ databases">
        <authorList>
            <consortium name="Plant Systems Biology data submission"/>
        </authorList>
    </citation>
    <scope>NUCLEOTIDE SEQUENCE</scope>
    <source>
        <strain evidence="2">D6</strain>
    </source>
</reference>
<evidence type="ECO:0000256" key="1">
    <source>
        <dbReference type="SAM" id="MobiDB-lite"/>
    </source>
</evidence>
<evidence type="ECO:0000313" key="3">
    <source>
        <dbReference type="Proteomes" id="UP001153069"/>
    </source>
</evidence>
<organism evidence="2 3">
    <name type="scientific">Seminavis robusta</name>
    <dbReference type="NCBI Taxonomy" id="568900"/>
    <lineage>
        <taxon>Eukaryota</taxon>
        <taxon>Sar</taxon>
        <taxon>Stramenopiles</taxon>
        <taxon>Ochrophyta</taxon>
        <taxon>Bacillariophyta</taxon>
        <taxon>Bacillariophyceae</taxon>
        <taxon>Bacillariophycidae</taxon>
        <taxon>Naviculales</taxon>
        <taxon>Naviculaceae</taxon>
        <taxon>Seminavis</taxon>
    </lineage>
</organism>
<protein>
    <submittedName>
        <fullName evidence="2">Uncharacterized protein</fullName>
    </submittedName>
</protein>
<proteinExistence type="predicted"/>
<keyword evidence="3" id="KW-1185">Reference proteome</keyword>
<gene>
    <name evidence="2" type="ORF">SEMRO_1078_G238720.1</name>
</gene>
<sequence length="190" mass="20850">MCQAAAATMDNSDLMQRRCKGILKQRTLEDSLNDGSSGRRRMPKRSISFDQVEIRKHRIILDAPSTGTSAKNEPVSAPLTVSWKPISTDVVTLLEYECIRPASRGTDVRRFTTEERVAVLRSAGYSIEQICGLSKPRQKGASAAKCAKCETCAQKSKKPEKTLLARVRRATKKMTMGNDAARTSLSSTAA</sequence>
<feature type="compositionally biased region" description="Polar residues" evidence="1">
    <location>
        <begin position="181"/>
        <end position="190"/>
    </location>
</feature>
<evidence type="ECO:0000313" key="2">
    <source>
        <dbReference type="EMBL" id="CAB9520151.1"/>
    </source>
</evidence>